<accession>A0ABW2L9J7</accession>
<dbReference type="InterPro" id="IPR029058">
    <property type="entry name" value="AB_hydrolase_fold"/>
</dbReference>
<keyword evidence="3" id="KW-1185">Reference proteome</keyword>
<dbReference type="PANTHER" id="PTHR43433:SF10">
    <property type="entry name" value="AB HYDROLASE-1 DOMAIN-CONTAINING PROTEIN"/>
    <property type="match status" value="1"/>
</dbReference>
<name>A0ABW2L9J7_9BACT</name>
<reference evidence="3" key="1">
    <citation type="journal article" date="2019" name="Int. J. Syst. Evol. Microbiol.">
        <title>The Global Catalogue of Microorganisms (GCM) 10K type strain sequencing project: providing services to taxonomists for standard genome sequencing and annotation.</title>
        <authorList>
            <consortium name="The Broad Institute Genomics Platform"/>
            <consortium name="The Broad Institute Genome Sequencing Center for Infectious Disease"/>
            <person name="Wu L."/>
            <person name="Ma J."/>
        </authorList>
    </citation>
    <scope>NUCLEOTIDE SEQUENCE [LARGE SCALE GENOMIC DNA]</scope>
    <source>
        <strain evidence="3">CGMCC 4.1467</strain>
    </source>
</reference>
<gene>
    <name evidence="2" type="ORF">ACFQY0_12445</name>
</gene>
<organism evidence="2 3">
    <name type="scientific">Haloferula chungangensis</name>
    <dbReference type="NCBI Taxonomy" id="1048331"/>
    <lineage>
        <taxon>Bacteria</taxon>
        <taxon>Pseudomonadati</taxon>
        <taxon>Verrucomicrobiota</taxon>
        <taxon>Verrucomicrobiia</taxon>
        <taxon>Verrucomicrobiales</taxon>
        <taxon>Verrucomicrobiaceae</taxon>
        <taxon>Haloferula</taxon>
    </lineage>
</organism>
<dbReference type="RefSeq" id="WP_379712831.1">
    <property type="nucleotide sequence ID" value="NZ_JBHTBS010000006.1"/>
</dbReference>
<evidence type="ECO:0000313" key="2">
    <source>
        <dbReference type="EMBL" id="MFC7337993.1"/>
    </source>
</evidence>
<feature type="domain" description="AB hydrolase-1" evidence="1">
    <location>
        <begin position="27"/>
        <end position="141"/>
    </location>
</feature>
<dbReference type="PANTHER" id="PTHR43433">
    <property type="entry name" value="HYDROLASE, ALPHA/BETA FOLD FAMILY PROTEIN"/>
    <property type="match status" value="1"/>
</dbReference>
<dbReference type="Pfam" id="PF00561">
    <property type="entry name" value="Abhydrolase_1"/>
    <property type="match status" value="1"/>
</dbReference>
<evidence type="ECO:0000313" key="3">
    <source>
        <dbReference type="Proteomes" id="UP001596472"/>
    </source>
</evidence>
<dbReference type="GO" id="GO:0016787">
    <property type="term" value="F:hydrolase activity"/>
    <property type="evidence" value="ECO:0007669"/>
    <property type="project" value="UniProtKB-KW"/>
</dbReference>
<comment type="caution">
    <text evidence="2">The sequence shown here is derived from an EMBL/GenBank/DDBJ whole genome shotgun (WGS) entry which is preliminary data.</text>
</comment>
<proteinExistence type="predicted"/>
<protein>
    <submittedName>
        <fullName evidence="2">Alpha/beta fold hydrolase</fullName>
    </submittedName>
</protein>
<sequence>MKEDESVKLPDGRTLGYADYGDSNGQPVFFFHGWPSSRYQAAYLNNSAAERGIRILAPDRPGIGRSSPLPQRRFGDWPKDVAAFADALGIDHFRIFGVSGGCPYALATTAKLSERIERTAVVCGAPPLADKADRTHMHWAYRTLSGINSLRRAALPALVPFSRWMISRGSHKPPMSWMLKSIPPRDREAIHHGNGWDMVTRSYLEAVANGSESILTEGELYLKPWDFKPEEISTPVRFWHGLADANLPCSVAQNLASRVPNCEGSWVEGEGHYSLPVFHSAEVLDWLGRD</sequence>
<evidence type="ECO:0000259" key="1">
    <source>
        <dbReference type="Pfam" id="PF00561"/>
    </source>
</evidence>
<keyword evidence="2" id="KW-0378">Hydrolase</keyword>
<dbReference type="InterPro" id="IPR000073">
    <property type="entry name" value="AB_hydrolase_1"/>
</dbReference>
<dbReference type="Gene3D" id="3.40.50.1820">
    <property type="entry name" value="alpha/beta hydrolase"/>
    <property type="match status" value="1"/>
</dbReference>
<dbReference type="Proteomes" id="UP001596472">
    <property type="component" value="Unassembled WGS sequence"/>
</dbReference>
<dbReference type="SUPFAM" id="SSF53474">
    <property type="entry name" value="alpha/beta-Hydrolases"/>
    <property type="match status" value="1"/>
</dbReference>
<dbReference type="InterPro" id="IPR050471">
    <property type="entry name" value="AB_hydrolase"/>
</dbReference>
<dbReference type="EMBL" id="JBHTBS010000006">
    <property type="protein sequence ID" value="MFC7337993.1"/>
    <property type="molecule type" value="Genomic_DNA"/>
</dbReference>